<proteinExistence type="evidence at transcript level"/>
<dbReference type="EMBL" id="AK125797">
    <property type="protein sequence ID" value="BAC86297.1"/>
    <property type="molecule type" value="mRNA"/>
</dbReference>
<reference evidence="1" key="1">
    <citation type="submission" date="2003-07" db="EMBL/GenBank/DDBJ databases">
        <title>NEDO human cDNA sequencing project.</title>
        <authorList>
            <person name="Kawakami B."/>
            <person name="Sugiyama A."/>
            <person name="Takemoto M."/>
            <person name="Sugiyama T."/>
            <person name="Irie R."/>
            <person name="Otsuki T."/>
            <person name="Sato H."/>
            <person name="Wakamatsu A."/>
            <person name="Ishii S."/>
            <person name="Yamamoto J."/>
            <person name="Isono Y."/>
            <person name="Kawai-Hio Y."/>
            <person name="Saito K."/>
            <person name="Nishikawa T."/>
            <person name="Kimura K."/>
            <person name="Yamashita H."/>
            <person name="Matsuo K."/>
            <person name="Nakamura Y."/>
            <person name="Sekine M."/>
            <person name="Kikuchi H."/>
            <person name="Kanda K."/>
            <person name="Wagatsuma M."/>
            <person name="Murakawa K."/>
            <person name="Kanehori K."/>
            <person name="Takahashi-Fujii A."/>
            <person name="Oshima A."/>
            <person name="Suzuki Y."/>
            <person name="Sugano S."/>
            <person name="Nagahari K."/>
            <person name="Masuho Y."/>
            <person name="Nagai K."/>
            <person name="Isogai T."/>
        </authorList>
    </citation>
    <scope>NUCLEOTIDE SEQUENCE</scope>
    <source>
        <tissue evidence="1">Testis</tissue>
    </source>
</reference>
<evidence type="ECO:0000313" key="1">
    <source>
        <dbReference type="EMBL" id="BAC86297.1"/>
    </source>
</evidence>
<organism evidence="1">
    <name type="scientific">Homo sapiens</name>
    <name type="common">Human</name>
    <dbReference type="NCBI Taxonomy" id="9606"/>
    <lineage>
        <taxon>Eukaryota</taxon>
        <taxon>Metazoa</taxon>
        <taxon>Chordata</taxon>
        <taxon>Craniata</taxon>
        <taxon>Vertebrata</taxon>
        <taxon>Euteleostomi</taxon>
        <taxon>Mammalia</taxon>
        <taxon>Eutheria</taxon>
        <taxon>Euarchontoglires</taxon>
        <taxon>Primates</taxon>
        <taxon>Haplorrhini</taxon>
        <taxon>Catarrhini</taxon>
        <taxon>Hominidae</taxon>
        <taxon>Homo</taxon>
    </lineage>
</organism>
<name>Q6ZUC8_HUMAN</name>
<accession>Q6ZUC8</accession>
<dbReference type="AlphaFoldDB" id="Q6ZUC8"/>
<protein>
    <submittedName>
        <fullName evidence="1">cDNA FLJ43809 fis, clone TESTI4001176, moderately similar to Regulator of nonsense transcripts 1</fullName>
    </submittedName>
</protein>
<sequence length="180" mass="19510">MQFSKPRKLVNTINPGARFMTTAMYDAREAIIPGSVYDRSSQGRPSSMYFQTHDQIGMISAGPSHVAAMNIPIPFNLVMPPMPPPGYFGQANGPAAGEHLWLRLGVALLRALEGVLVCEALASFGSPWTAVFQGEAPRKARLVVGDARRTALGFLDPARLTSPTAKPARMWRHSPSLRAP</sequence>
<dbReference type="PeptideAtlas" id="Q6ZUC8"/>
<dbReference type="IntAct" id="Q6ZUC8">
    <property type="interactions" value="2"/>
</dbReference>